<feature type="transmembrane region" description="Helical" evidence="1">
    <location>
        <begin position="186"/>
        <end position="206"/>
    </location>
</feature>
<evidence type="ECO:0000313" key="2">
    <source>
        <dbReference type="EMBL" id="OXM55571.1"/>
    </source>
</evidence>
<feature type="transmembrane region" description="Helical" evidence="1">
    <location>
        <begin position="164"/>
        <end position="180"/>
    </location>
</feature>
<feature type="transmembrane region" description="Helical" evidence="1">
    <location>
        <begin position="134"/>
        <end position="152"/>
    </location>
</feature>
<feature type="transmembrane region" description="Helical" evidence="1">
    <location>
        <begin position="65"/>
        <end position="90"/>
    </location>
</feature>
<organism evidence="2 3">
    <name type="scientific">Amycolatopsis alba DSM 44262</name>
    <dbReference type="NCBI Taxonomy" id="1125972"/>
    <lineage>
        <taxon>Bacteria</taxon>
        <taxon>Bacillati</taxon>
        <taxon>Actinomycetota</taxon>
        <taxon>Actinomycetes</taxon>
        <taxon>Pseudonocardiales</taxon>
        <taxon>Pseudonocardiaceae</taxon>
        <taxon>Amycolatopsis</taxon>
    </lineage>
</organism>
<comment type="caution">
    <text evidence="2">The sequence shown here is derived from an EMBL/GenBank/DDBJ whole genome shotgun (WGS) entry which is preliminary data.</text>
</comment>
<proteinExistence type="predicted"/>
<keyword evidence="1" id="KW-0472">Membrane</keyword>
<sequence length="209" mass="22101">MVEDERDGDERPMTPEESLALIARQSEKTRREIGPNPAVLLAVWGLVWLFGFGLVYVSAPPTALMPMWAAAAITVAGFAGAMAYSAIYGIRAGRGVRGPSRLVGAMYGWSWVIAFGGLTVVNTALIRLGLDTDLIPLLWSGTSLMLTGLMYLAGGMLWQSKLQYGLGVWIIACGAASVLAGGPHNFLVLSLAGGGGFLVASLVFLVRSR</sequence>
<keyword evidence="1" id="KW-0812">Transmembrane</keyword>
<reference evidence="2 3" key="1">
    <citation type="submission" date="2017-07" db="EMBL/GenBank/DDBJ databases">
        <title>Amycolatopsis alba DSM 44262 Genome sequencing and assembly.</title>
        <authorList>
            <person name="Kaur N."/>
            <person name="Mayilraj S."/>
        </authorList>
    </citation>
    <scope>NUCLEOTIDE SEQUENCE [LARGE SCALE GENOMIC DNA]</scope>
    <source>
        <strain evidence="2 3">DSM 44262</strain>
    </source>
</reference>
<dbReference type="Proteomes" id="UP000215563">
    <property type="component" value="Unassembled WGS sequence"/>
</dbReference>
<feature type="transmembrane region" description="Helical" evidence="1">
    <location>
        <begin position="102"/>
        <end position="128"/>
    </location>
</feature>
<evidence type="ECO:0000313" key="3">
    <source>
        <dbReference type="Proteomes" id="UP000215563"/>
    </source>
</evidence>
<protein>
    <submittedName>
        <fullName evidence="2">Uncharacterized protein</fullName>
    </submittedName>
</protein>
<dbReference type="AlphaFoldDB" id="A0A229SA04"/>
<dbReference type="EMBL" id="NMQU01000003">
    <property type="protein sequence ID" value="OXM55571.1"/>
    <property type="molecule type" value="Genomic_DNA"/>
</dbReference>
<feature type="transmembrane region" description="Helical" evidence="1">
    <location>
        <begin position="38"/>
        <end position="59"/>
    </location>
</feature>
<keyword evidence="1" id="KW-1133">Transmembrane helix</keyword>
<gene>
    <name evidence="2" type="ORF">CFP75_00450</name>
</gene>
<name>A0A229SA04_AMYAL</name>
<keyword evidence="3" id="KW-1185">Reference proteome</keyword>
<evidence type="ECO:0000256" key="1">
    <source>
        <dbReference type="SAM" id="Phobius"/>
    </source>
</evidence>
<accession>A0A229SA04</accession>
<dbReference type="RefSeq" id="WP_020634258.1">
    <property type="nucleotide sequence ID" value="NZ_KB913032.1"/>
</dbReference>